<sequence>MSHRIYLYNFNDGSRIEPSRQSGLLKNPLDLLSVYGGNEDGNLMMIEWGYELPVFFYPLFTDHPFLGATRYNNPEGGIFAPAKTGVELFKALYNFIELHADKLVEDVPSFLEAKKRLFDYFERYVRYAYFHLDASDVFNMNESSHYEQGQALLSQIKKTNEIIRKAITTNDPSLLNQCPDIQDSIYGYNTFRQYFNEPVYAYGWEVIFPIDEDMPEIEEFPEGLDIRVYQRDNKFGFVHRNGHEITPAIYDLAYGFKRDETNVALVQRDGKWGMIDENGGECIACIYDEAYEFPDGASYAVVCKGQKWGYIDRQGRQPLPLIYDNALDALGNIGTVQEGGRYFLIDILSGEKCSAEYDEINILSYAPPLYEIRQATKKGLLAVTGKETVAPVYSRLEAFTDDAFLLSSKKNKALFLLNTNVLVDGCLQIDVVDYNFGIYRFFKNGAYGLCTREGLLLKEQFDSIVPYAKHETDKGWELLAFKQGEAVSIIADGTIEPLTAAQCIDYLGHDWSYVITEQQKDILEHQCGAELPVEQLFDKGSRLLEQGKVDEAYVLLKQAADQGYADAMSDLGYIHTAFEEFLDDEKGFHWYLKGAELGSAYALNGLGLCYQHGYGTDQDYAKAFAYFKQAAEAGVVYAYVNLGMAYTDGIVVEQDMKKAYQYLKRAENLGRPAYDYLGYVAKETGYYDEALSYLRQGSKEGSAYCTYLLAIMYQDGLGCRADNRKALSTFKKANEMGDINSILEIYNILRSDEELKDEEQAKEWLSKARAQGLEIP</sequence>
<evidence type="ECO:0000313" key="3">
    <source>
        <dbReference type="Proteomes" id="UP001597560"/>
    </source>
</evidence>
<evidence type="ECO:0000259" key="1">
    <source>
        <dbReference type="Pfam" id="PF25135"/>
    </source>
</evidence>
<accession>A0ABW6B6G8</accession>
<protein>
    <submittedName>
        <fullName evidence="2">SEL1-like repeat protein</fullName>
    </submittedName>
</protein>
<reference evidence="3" key="1">
    <citation type="journal article" date="2019" name="Int. J. Syst. Evol. Microbiol.">
        <title>The Global Catalogue of Microorganisms (GCM) 10K type strain sequencing project: providing services to taxonomists for standard genome sequencing and annotation.</title>
        <authorList>
            <consortium name="The Broad Institute Genomics Platform"/>
            <consortium name="The Broad Institute Genome Sequencing Center for Infectious Disease"/>
            <person name="Wu L."/>
            <person name="Ma J."/>
        </authorList>
    </citation>
    <scope>NUCLEOTIDE SEQUENCE [LARGE SCALE GENOMIC DNA]</scope>
    <source>
        <strain evidence="3">KCTC 23098</strain>
    </source>
</reference>
<comment type="caution">
    <text evidence="2">The sequence shown here is derived from an EMBL/GenBank/DDBJ whole genome shotgun (WGS) entry which is preliminary data.</text>
</comment>
<evidence type="ECO:0000313" key="2">
    <source>
        <dbReference type="EMBL" id="MFD2964053.1"/>
    </source>
</evidence>
<dbReference type="InterPro" id="IPR011990">
    <property type="entry name" value="TPR-like_helical_dom_sf"/>
</dbReference>
<dbReference type="Gene3D" id="1.25.40.10">
    <property type="entry name" value="Tetratricopeptide repeat domain"/>
    <property type="match status" value="1"/>
</dbReference>
<proteinExistence type="predicted"/>
<dbReference type="InterPro" id="IPR032774">
    <property type="entry name" value="WG_beta_rep"/>
</dbReference>
<name>A0ABW6B6G8_9SPHI</name>
<dbReference type="EMBL" id="JBHUPA010000016">
    <property type="protein sequence ID" value="MFD2964053.1"/>
    <property type="molecule type" value="Genomic_DNA"/>
</dbReference>
<dbReference type="InterPro" id="IPR052945">
    <property type="entry name" value="Mitotic_Regulator"/>
</dbReference>
<dbReference type="SMART" id="SM00671">
    <property type="entry name" value="SEL1"/>
    <property type="match status" value="4"/>
</dbReference>
<dbReference type="SUPFAM" id="SSF81901">
    <property type="entry name" value="HCP-like"/>
    <property type="match status" value="1"/>
</dbReference>
<dbReference type="Pfam" id="PF25135">
    <property type="entry name" value="DUF7822"/>
    <property type="match status" value="1"/>
</dbReference>
<dbReference type="RefSeq" id="WP_377612191.1">
    <property type="nucleotide sequence ID" value="NZ_JBHUPA010000016.1"/>
</dbReference>
<dbReference type="Pfam" id="PF08238">
    <property type="entry name" value="Sel1"/>
    <property type="match status" value="6"/>
</dbReference>
<dbReference type="PANTHER" id="PTHR43628:SF1">
    <property type="entry name" value="CHITIN SYNTHASE REGULATORY FACTOR 2-RELATED"/>
    <property type="match status" value="1"/>
</dbReference>
<keyword evidence="3" id="KW-1185">Reference proteome</keyword>
<organism evidence="2 3">
    <name type="scientific">Olivibacter jilunii</name>
    <dbReference type="NCBI Taxonomy" id="985016"/>
    <lineage>
        <taxon>Bacteria</taxon>
        <taxon>Pseudomonadati</taxon>
        <taxon>Bacteroidota</taxon>
        <taxon>Sphingobacteriia</taxon>
        <taxon>Sphingobacteriales</taxon>
        <taxon>Sphingobacteriaceae</taxon>
        <taxon>Olivibacter</taxon>
    </lineage>
</organism>
<dbReference type="Proteomes" id="UP001597560">
    <property type="component" value="Unassembled WGS sequence"/>
</dbReference>
<dbReference type="InterPro" id="IPR056724">
    <property type="entry name" value="DUF7822"/>
</dbReference>
<feature type="domain" description="DUF7822" evidence="1">
    <location>
        <begin position="46"/>
        <end position="168"/>
    </location>
</feature>
<gene>
    <name evidence="2" type="ORF">ACFS6J_19760</name>
</gene>
<dbReference type="Pfam" id="PF14903">
    <property type="entry name" value="WG_beta_rep"/>
    <property type="match status" value="1"/>
</dbReference>
<dbReference type="PANTHER" id="PTHR43628">
    <property type="entry name" value="ACTIVATOR OF C KINASE PROTEIN 1-RELATED"/>
    <property type="match status" value="1"/>
</dbReference>
<dbReference type="InterPro" id="IPR006597">
    <property type="entry name" value="Sel1-like"/>
</dbReference>